<evidence type="ECO:0000313" key="5">
    <source>
        <dbReference type="EMBL" id="GHC66222.1"/>
    </source>
</evidence>
<protein>
    <submittedName>
        <fullName evidence="5">AraC family transcriptional regulator</fullName>
    </submittedName>
</protein>
<dbReference type="PROSITE" id="PS01302">
    <property type="entry name" value="UPF0758"/>
    <property type="match status" value="1"/>
</dbReference>
<dbReference type="Gene3D" id="1.10.10.60">
    <property type="entry name" value="Homeodomain-like"/>
    <property type="match status" value="2"/>
</dbReference>
<sequence>MERYEQRILRVVDYIHNHPSGDLSLDALADVAALSRFHFHRVFHAVTGETTAQTVRRLRMNKASYALAMTSTPLPRVARDVGYDNVASFTRAFRESFGMSPAAFRQRGEWRPFYRNPPKEMTMTQPVDIRQEPARRLACIAHRGAYHDIGQAFEKLYTLMVTRQLGSHAGQMIGVYYDDPSAVPLADLRSHAGFVLPDDIPIAAPLEEVILPAGRQAVLTHVGPYAGLPAAYDQLFALWLPKSAEEPGHSPTFEVYLNSPMEVSQEDLRTEIHLPLLDLQPKD</sequence>
<dbReference type="GO" id="GO:0003700">
    <property type="term" value="F:DNA-binding transcription factor activity"/>
    <property type="evidence" value="ECO:0007669"/>
    <property type="project" value="InterPro"/>
</dbReference>
<gene>
    <name evidence="5" type="ORF">GCM10007315_33750</name>
</gene>
<dbReference type="PRINTS" id="PR00032">
    <property type="entry name" value="HTHARAC"/>
</dbReference>
<accession>A0A918TWI2</accession>
<dbReference type="Gene3D" id="3.20.80.10">
    <property type="entry name" value="Regulatory factor, effector binding domain"/>
    <property type="match status" value="1"/>
</dbReference>
<evidence type="ECO:0000256" key="2">
    <source>
        <dbReference type="ARBA" id="ARBA00023125"/>
    </source>
</evidence>
<dbReference type="EMBL" id="BMYJ01000013">
    <property type="protein sequence ID" value="GHC66222.1"/>
    <property type="molecule type" value="Genomic_DNA"/>
</dbReference>
<dbReference type="RefSeq" id="WP_308428911.1">
    <property type="nucleotide sequence ID" value="NZ_BMYJ01000013.1"/>
</dbReference>
<keyword evidence="2" id="KW-0238">DNA-binding</keyword>
<reference evidence="5" key="2">
    <citation type="submission" date="2020-09" db="EMBL/GenBank/DDBJ databases">
        <authorList>
            <person name="Sun Q."/>
            <person name="Kim S."/>
        </authorList>
    </citation>
    <scope>NUCLEOTIDE SEQUENCE</scope>
    <source>
        <strain evidence="5">KCTC 23310</strain>
    </source>
</reference>
<keyword evidence="3" id="KW-0804">Transcription</keyword>
<dbReference type="Pfam" id="PF12833">
    <property type="entry name" value="HTH_18"/>
    <property type="match status" value="1"/>
</dbReference>
<dbReference type="InterPro" id="IPR009057">
    <property type="entry name" value="Homeodomain-like_sf"/>
</dbReference>
<dbReference type="SMART" id="SM00342">
    <property type="entry name" value="HTH_ARAC"/>
    <property type="match status" value="1"/>
</dbReference>
<dbReference type="InterPro" id="IPR029442">
    <property type="entry name" value="GyrI-like"/>
</dbReference>
<comment type="caution">
    <text evidence="5">The sequence shown here is derived from an EMBL/GenBank/DDBJ whole genome shotgun (WGS) entry which is preliminary data.</text>
</comment>
<evidence type="ECO:0000256" key="1">
    <source>
        <dbReference type="ARBA" id="ARBA00023015"/>
    </source>
</evidence>
<name>A0A918TWI2_9RHOB</name>
<evidence type="ECO:0000259" key="4">
    <source>
        <dbReference type="PROSITE" id="PS01124"/>
    </source>
</evidence>
<feature type="domain" description="HTH araC/xylS-type" evidence="4">
    <location>
        <begin position="9"/>
        <end position="107"/>
    </location>
</feature>
<dbReference type="PANTHER" id="PTHR40055">
    <property type="entry name" value="TRANSCRIPTIONAL REGULATOR YGIV-RELATED"/>
    <property type="match status" value="1"/>
</dbReference>
<proteinExistence type="predicted"/>
<reference evidence="5" key="1">
    <citation type="journal article" date="2014" name="Int. J. Syst. Evol. Microbiol.">
        <title>Complete genome sequence of Corynebacterium casei LMG S-19264T (=DSM 44701T), isolated from a smear-ripened cheese.</title>
        <authorList>
            <consortium name="US DOE Joint Genome Institute (JGI-PGF)"/>
            <person name="Walter F."/>
            <person name="Albersmeier A."/>
            <person name="Kalinowski J."/>
            <person name="Ruckert C."/>
        </authorList>
    </citation>
    <scope>NUCLEOTIDE SEQUENCE</scope>
    <source>
        <strain evidence="5">KCTC 23310</strain>
    </source>
</reference>
<evidence type="ECO:0000256" key="3">
    <source>
        <dbReference type="ARBA" id="ARBA00023163"/>
    </source>
</evidence>
<dbReference type="AlphaFoldDB" id="A0A918TWI2"/>
<dbReference type="SUPFAM" id="SSF55136">
    <property type="entry name" value="Probable bacterial effector-binding domain"/>
    <property type="match status" value="1"/>
</dbReference>
<dbReference type="InterPro" id="IPR018062">
    <property type="entry name" value="HTH_AraC-typ_CS"/>
</dbReference>
<organism evidence="5 6">
    <name type="scientific">Neogemmobacter tilapiae</name>
    <dbReference type="NCBI Taxonomy" id="875041"/>
    <lineage>
        <taxon>Bacteria</taxon>
        <taxon>Pseudomonadati</taxon>
        <taxon>Pseudomonadota</taxon>
        <taxon>Alphaproteobacteria</taxon>
        <taxon>Rhodobacterales</taxon>
        <taxon>Paracoccaceae</taxon>
        <taxon>Neogemmobacter</taxon>
    </lineage>
</organism>
<dbReference type="GO" id="GO:0043565">
    <property type="term" value="F:sequence-specific DNA binding"/>
    <property type="evidence" value="ECO:0007669"/>
    <property type="project" value="InterPro"/>
</dbReference>
<dbReference type="Pfam" id="PF06445">
    <property type="entry name" value="GyrI-like"/>
    <property type="match status" value="1"/>
</dbReference>
<dbReference type="SMART" id="SM00871">
    <property type="entry name" value="AraC_E_bind"/>
    <property type="match status" value="1"/>
</dbReference>
<dbReference type="PROSITE" id="PS01124">
    <property type="entry name" value="HTH_ARAC_FAMILY_2"/>
    <property type="match status" value="1"/>
</dbReference>
<dbReference type="InterPro" id="IPR011256">
    <property type="entry name" value="Reg_factor_effector_dom_sf"/>
</dbReference>
<keyword evidence="6" id="KW-1185">Reference proteome</keyword>
<dbReference type="PANTHER" id="PTHR40055:SF1">
    <property type="entry name" value="TRANSCRIPTIONAL REGULATOR YGIV-RELATED"/>
    <property type="match status" value="1"/>
</dbReference>
<dbReference type="SUPFAM" id="SSF46689">
    <property type="entry name" value="Homeodomain-like"/>
    <property type="match status" value="2"/>
</dbReference>
<keyword evidence="1" id="KW-0805">Transcription regulation</keyword>
<dbReference type="InterPro" id="IPR050908">
    <property type="entry name" value="SmbC-like"/>
</dbReference>
<dbReference type="InterPro" id="IPR020891">
    <property type="entry name" value="UPF0758_CS"/>
</dbReference>
<dbReference type="InterPro" id="IPR010499">
    <property type="entry name" value="AraC_E-bd"/>
</dbReference>
<dbReference type="InterPro" id="IPR018060">
    <property type="entry name" value="HTH_AraC"/>
</dbReference>
<dbReference type="InterPro" id="IPR020449">
    <property type="entry name" value="Tscrpt_reg_AraC-type_HTH"/>
</dbReference>
<evidence type="ECO:0000313" key="6">
    <source>
        <dbReference type="Proteomes" id="UP000638981"/>
    </source>
</evidence>
<dbReference type="Proteomes" id="UP000638981">
    <property type="component" value="Unassembled WGS sequence"/>
</dbReference>
<dbReference type="PROSITE" id="PS00041">
    <property type="entry name" value="HTH_ARAC_FAMILY_1"/>
    <property type="match status" value="1"/>
</dbReference>